<name>A0ABM3GPJ3_NEOLC</name>
<keyword evidence="1" id="KW-1185">Reference proteome</keyword>
<reference evidence="2" key="1">
    <citation type="submission" date="2025-08" db="UniProtKB">
        <authorList>
            <consortium name="RefSeq"/>
        </authorList>
    </citation>
    <scope>IDENTIFICATION</scope>
    <source>
        <tissue evidence="2">Thorax and Abdomen</tissue>
    </source>
</reference>
<dbReference type="GeneID" id="107218926"/>
<dbReference type="InterPro" id="IPR010736">
    <property type="entry name" value="SHIPPO-rpt"/>
</dbReference>
<dbReference type="Pfam" id="PF07004">
    <property type="entry name" value="SHIPPO-rpt"/>
    <property type="match status" value="3"/>
</dbReference>
<sequence>MDVKEKPKFSCTGKAGPGPAYLLPSLVGYNGHDPSRYRNPAFTMRTRVETNISAVGPGPRYKIEGLTNYGVQKAPAYSLGFRDGTKMTSCSGPGPGAYSPERCPPMNHSLRPAAFTIKSRCSDHMSGDGPGPIYLIPSCLGPKVPDKTALGAFSIAGRHGKDYCVSSPGPAAYGNQNYDLVKRRLPAYTLASRHHQFGTACGPGPRYYPQYSGGKNPPKFSFGVKHSECAPPAITEYDEE</sequence>
<accession>A0ABM3GPJ3</accession>
<dbReference type="PANTHER" id="PTHR21580:SF28">
    <property type="entry name" value="BOREALIN N-TERMINAL DOMAIN-CONTAINING PROTEIN-RELATED"/>
    <property type="match status" value="1"/>
</dbReference>
<dbReference type="PANTHER" id="PTHR21580">
    <property type="entry name" value="SHIPPO-1-RELATED"/>
    <property type="match status" value="1"/>
</dbReference>
<evidence type="ECO:0000313" key="1">
    <source>
        <dbReference type="Proteomes" id="UP000829291"/>
    </source>
</evidence>
<organism evidence="1 2">
    <name type="scientific">Neodiprion lecontei</name>
    <name type="common">Redheaded pine sawfly</name>
    <dbReference type="NCBI Taxonomy" id="441921"/>
    <lineage>
        <taxon>Eukaryota</taxon>
        <taxon>Metazoa</taxon>
        <taxon>Ecdysozoa</taxon>
        <taxon>Arthropoda</taxon>
        <taxon>Hexapoda</taxon>
        <taxon>Insecta</taxon>
        <taxon>Pterygota</taxon>
        <taxon>Neoptera</taxon>
        <taxon>Endopterygota</taxon>
        <taxon>Hymenoptera</taxon>
        <taxon>Tenthredinoidea</taxon>
        <taxon>Diprionidae</taxon>
        <taxon>Diprioninae</taxon>
        <taxon>Neodiprion</taxon>
    </lineage>
</organism>
<dbReference type="InterPro" id="IPR051291">
    <property type="entry name" value="CIMAP"/>
</dbReference>
<protein>
    <submittedName>
        <fullName evidence="2">Outer dense fiber protein 3-like</fullName>
    </submittedName>
</protein>
<gene>
    <name evidence="2" type="primary">LOC107218926</name>
</gene>
<evidence type="ECO:0000313" key="2">
    <source>
        <dbReference type="RefSeq" id="XP_046602194.1"/>
    </source>
</evidence>
<dbReference type="RefSeq" id="XP_046602194.1">
    <property type="nucleotide sequence ID" value="XM_046746238.1"/>
</dbReference>
<dbReference type="Proteomes" id="UP000829291">
    <property type="component" value="Chromosome 7"/>
</dbReference>
<proteinExistence type="predicted"/>